<evidence type="ECO:0000313" key="1">
    <source>
        <dbReference type="EMBL" id="NDW06294.1"/>
    </source>
</evidence>
<dbReference type="AlphaFoldDB" id="A0A6N9T4I3"/>
<dbReference type="Proteomes" id="UP000469011">
    <property type="component" value="Unassembled WGS sequence"/>
</dbReference>
<gene>
    <name evidence="1" type="ORF">GTK09_17880</name>
</gene>
<evidence type="ECO:0008006" key="3">
    <source>
        <dbReference type="Google" id="ProtNLM"/>
    </source>
</evidence>
<dbReference type="PROSITE" id="PS51257">
    <property type="entry name" value="PROKAR_LIPOPROTEIN"/>
    <property type="match status" value="1"/>
</dbReference>
<keyword evidence="2" id="KW-1185">Reference proteome</keyword>
<reference evidence="1 2" key="1">
    <citation type="submission" date="2020-01" db="EMBL/GenBank/DDBJ databases">
        <title>Jiella pacifica sp. nov.</title>
        <authorList>
            <person name="Xue Z."/>
            <person name="Zhu S."/>
            <person name="Chen J."/>
            <person name="Yang J."/>
        </authorList>
    </citation>
    <scope>NUCLEOTIDE SEQUENCE [LARGE SCALE GENOMIC DNA]</scope>
    <source>
        <strain evidence="1 2">40Bstr34</strain>
    </source>
</reference>
<organism evidence="1 2">
    <name type="scientific">Jiella pacifica</name>
    <dbReference type="NCBI Taxonomy" id="2696469"/>
    <lineage>
        <taxon>Bacteria</taxon>
        <taxon>Pseudomonadati</taxon>
        <taxon>Pseudomonadota</taxon>
        <taxon>Alphaproteobacteria</taxon>
        <taxon>Hyphomicrobiales</taxon>
        <taxon>Aurantimonadaceae</taxon>
        <taxon>Jiella</taxon>
    </lineage>
</organism>
<name>A0A6N9T4I3_9HYPH</name>
<evidence type="ECO:0000313" key="2">
    <source>
        <dbReference type="Proteomes" id="UP000469011"/>
    </source>
</evidence>
<comment type="caution">
    <text evidence="1">The sequence shown here is derived from an EMBL/GenBank/DDBJ whole genome shotgun (WGS) entry which is preliminary data.</text>
</comment>
<proteinExistence type="predicted"/>
<dbReference type="RefSeq" id="WP_163464839.1">
    <property type="nucleotide sequence ID" value="NZ_JAAAMG010000016.1"/>
</dbReference>
<protein>
    <recommendedName>
        <fullName evidence="3">Lipoprotein</fullName>
    </recommendedName>
</protein>
<accession>A0A6N9T4I3</accession>
<dbReference type="EMBL" id="JAAAMG010000016">
    <property type="protein sequence ID" value="NDW06294.1"/>
    <property type="molecule type" value="Genomic_DNA"/>
</dbReference>
<sequence>MRTYDKAFLAVAAIVALSGCAIRPLPDPVTRTDTYGISLHIRCETYRALRKYAIGLIRIRNSEIAERLETGALEFKDLNLNTLDDETRGVIERYDQTTIAYSFRFEITEFNKIGGDIDILHTMTSGRFGLGAKASDDHERSNTRSFRVIDDWRSLLTVFNSRYCDTLSRPSGSNFAYPIAGDIGMEEQIRLFYDMNQSGNLVGSETNAPSISDTLIFTTKIGGSITPRLELIPLNKTTQLTKASITGELGRWDVHQVIVNISLPPEEKNREPTIAEQRAIRELNRQENLQLDNNLAREIARELR</sequence>